<evidence type="ECO:0000313" key="3">
    <source>
        <dbReference type="Proteomes" id="UP001344251"/>
    </source>
</evidence>
<keyword evidence="1" id="KW-0732">Signal</keyword>
<feature type="signal peptide" evidence="1">
    <location>
        <begin position="1"/>
        <end position="26"/>
    </location>
</feature>
<accession>A0ABZ1FHR1</accession>
<proteinExistence type="predicted"/>
<feature type="chain" id="PRO_5046606233" description="Lipoprotein" evidence="1">
    <location>
        <begin position="27"/>
        <end position="205"/>
    </location>
</feature>
<evidence type="ECO:0000313" key="2">
    <source>
        <dbReference type="EMBL" id="WSB69588.1"/>
    </source>
</evidence>
<evidence type="ECO:0000256" key="1">
    <source>
        <dbReference type="SAM" id="SignalP"/>
    </source>
</evidence>
<protein>
    <recommendedName>
        <fullName evidence="4">Lipoprotein</fullName>
    </recommendedName>
</protein>
<dbReference type="RefSeq" id="WP_326619116.1">
    <property type="nucleotide sequence ID" value="NZ_CP109106.1"/>
</dbReference>
<name>A0ABZ1FHR1_9ACTN</name>
<sequence>MRISTGRILGAMAAVGVLATATPAQAQSAHSAQQPMTKAAVAQPAAAKNGAAAAGLRKLYDERFTVKPNNGHYPGLKVSPAKAMKSLHGCFNCSFPVKGAPKKFPKENQRLNLEACATFFACKDAPVRYHGIGTMKNAWYFTAEKGHFDGKGSKVYFNFYTDSKGYLKLHVEGYVTHPSVPDSLNKRFAVEKWQNFAHNMGTKLD</sequence>
<organism evidence="2 3">
    <name type="scientific">Streptomyces decoyicus</name>
    <dbReference type="NCBI Taxonomy" id="249567"/>
    <lineage>
        <taxon>Bacteria</taxon>
        <taxon>Bacillati</taxon>
        <taxon>Actinomycetota</taxon>
        <taxon>Actinomycetes</taxon>
        <taxon>Kitasatosporales</taxon>
        <taxon>Streptomycetaceae</taxon>
        <taxon>Streptomyces</taxon>
    </lineage>
</organism>
<gene>
    <name evidence="2" type="ORF">OG863_17435</name>
</gene>
<reference evidence="2 3" key="1">
    <citation type="submission" date="2022-10" db="EMBL/GenBank/DDBJ databases">
        <title>The complete genomes of actinobacterial strains from the NBC collection.</title>
        <authorList>
            <person name="Joergensen T.S."/>
            <person name="Alvarez Arevalo M."/>
            <person name="Sterndorff E.B."/>
            <person name="Faurdal D."/>
            <person name="Vuksanovic O."/>
            <person name="Mourched A.-S."/>
            <person name="Charusanti P."/>
            <person name="Shaw S."/>
            <person name="Blin K."/>
            <person name="Weber T."/>
        </authorList>
    </citation>
    <scope>NUCLEOTIDE SEQUENCE [LARGE SCALE GENOMIC DNA]</scope>
    <source>
        <strain evidence="2 3">NBC 01774</strain>
    </source>
</reference>
<keyword evidence="3" id="KW-1185">Reference proteome</keyword>
<evidence type="ECO:0008006" key="4">
    <source>
        <dbReference type="Google" id="ProtNLM"/>
    </source>
</evidence>
<dbReference type="EMBL" id="CP109106">
    <property type="protein sequence ID" value="WSB69588.1"/>
    <property type="molecule type" value="Genomic_DNA"/>
</dbReference>
<dbReference type="Proteomes" id="UP001344251">
    <property type="component" value="Chromosome"/>
</dbReference>